<evidence type="ECO:0000256" key="1">
    <source>
        <dbReference type="SAM" id="MobiDB-lite"/>
    </source>
</evidence>
<dbReference type="Proteomes" id="UP000784294">
    <property type="component" value="Unassembled WGS sequence"/>
</dbReference>
<feature type="region of interest" description="Disordered" evidence="1">
    <location>
        <begin position="58"/>
        <end position="79"/>
    </location>
</feature>
<comment type="caution">
    <text evidence="2">The sequence shown here is derived from an EMBL/GenBank/DDBJ whole genome shotgun (WGS) entry which is preliminary data.</text>
</comment>
<keyword evidence="3" id="KW-1185">Reference proteome</keyword>
<name>A0A3S5FCN4_9PLAT</name>
<dbReference type="AlphaFoldDB" id="A0A3S5FCN4"/>
<dbReference type="EMBL" id="CAAALY010018554">
    <property type="protein sequence ID" value="VEL13681.1"/>
    <property type="molecule type" value="Genomic_DNA"/>
</dbReference>
<gene>
    <name evidence="2" type="ORF">PXEA_LOCUS7121</name>
</gene>
<evidence type="ECO:0000313" key="2">
    <source>
        <dbReference type="EMBL" id="VEL13681.1"/>
    </source>
</evidence>
<accession>A0A3S5FCN4</accession>
<feature type="compositionally biased region" description="Acidic residues" evidence="1">
    <location>
        <begin position="66"/>
        <end position="79"/>
    </location>
</feature>
<organism evidence="2 3">
    <name type="scientific">Protopolystoma xenopodis</name>
    <dbReference type="NCBI Taxonomy" id="117903"/>
    <lineage>
        <taxon>Eukaryota</taxon>
        <taxon>Metazoa</taxon>
        <taxon>Spiralia</taxon>
        <taxon>Lophotrochozoa</taxon>
        <taxon>Platyhelminthes</taxon>
        <taxon>Monogenea</taxon>
        <taxon>Polyopisthocotylea</taxon>
        <taxon>Polystomatidea</taxon>
        <taxon>Polystomatidae</taxon>
        <taxon>Protopolystoma</taxon>
    </lineage>
</organism>
<sequence>MPQYAGLPEKQSKINRTEAAINSVLKSVDPGATGLKQLETRESNEEWIKELPVISREGSEVQEAPVYEEDYEEDSDERS</sequence>
<evidence type="ECO:0000313" key="3">
    <source>
        <dbReference type="Proteomes" id="UP000784294"/>
    </source>
</evidence>
<proteinExistence type="predicted"/>
<protein>
    <submittedName>
        <fullName evidence="2">Uncharacterized protein</fullName>
    </submittedName>
</protein>
<reference evidence="2" key="1">
    <citation type="submission" date="2018-11" db="EMBL/GenBank/DDBJ databases">
        <authorList>
            <consortium name="Pathogen Informatics"/>
        </authorList>
    </citation>
    <scope>NUCLEOTIDE SEQUENCE</scope>
</reference>